<dbReference type="SUPFAM" id="SSF56935">
    <property type="entry name" value="Porins"/>
    <property type="match status" value="1"/>
</dbReference>
<accession>A0A133QL89</accession>
<proteinExistence type="predicted"/>
<reference evidence="3" key="1">
    <citation type="submission" date="2016-01" db="EMBL/GenBank/DDBJ databases">
        <authorList>
            <person name="Mitreva M."/>
            <person name="Pepin K.H."/>
            <person name="Mihindukulasuriya K.A."/>
            <person name="Fulton R."/>
            <person name="Fronick C."/>
            <person name="O'Laughlin M."/>
            <person name="Miner T."/>
            <person name="Herter B."/>
            <person name="Rosa B.A."/>
            <person name="Cordes M."/>
            <person name="Tomlinson C."/>
            <person name="Wollam A."/>
            <person name="Palsikar V.B."/>
            <person name="Mardis E.R."/>
            <person name="Wilson R.K."/>
        </authorList>
    </citation>
    <scope>NUCLEOTIDE SEQUENCE [LARGE SCALE GENOMIC DNA]</scope>
    <source>
        <strain evidence="3">MJR7716</strain>
    </source>
</reference>
<gene>
    <name evidence="2" type="ORF">HMPREF3226_00379</name>
</gene>
<name>A0A133QL89_9BACT</name>
<evidence type="ECO:0000256" key="1">
    <source>
        <dbReference type="SAM" id="SignalP"/>
    </source>
</evidence>
<evidence type="ECO:0008006" key="4">
    <source>
        <dbReference type="Google" id="ProtNLM"/>
    </source>
</evidence>
<dbReference type="EMBL" id="LRQG01000016">
    <property type="protein sequence ID" value="KXA43632.1"/>
    <property type="molecule type" value="Genomic_DNA"/>
</dbReference>
<protein>
    <recommendedName>
        <fullName evidence="4">Outer membrane protein transport protein, Ompp1/FadL/TodX family</fullName>
    </recommendedName>
</protein>
<dbReference type="Gene3D" id="2.40.160.60">
    <property type="entry name" value="Outer membrane protein transport protein (OMPP1/FadL/TodX)"/>
    <property type="match status" value="1"/>
</dbReference>
<feature type="signal peptide" evidence="1">
    <location>
        <begin position="1"/>
        <end position="37"/>
    </location>
</feature>
<organism evidence="2 3">
    <name type="scientific">Prevotella corporis</name>
    <dbReference type="NCBI Taxonomy" id="28128"/>
    <lineage>
        <taxon>Bacteria</taxon>
        <taxon>Pseudomonadati</taxon>
        <taxon>Bacteroidota</taxon>
        <taxon>Bacteroidia</taxon>
        <taxon>Bacteroidales</taxon>
        <taxon>Prevotellaceae</taxon>
        <taxon>Prevotella</taxon>
    </lineage>
</organism>
<dbReference type="Proteomes" id="UP000070533">
    <property type="component" value="Unassembled WGS sequence"/>
</dbReference>
<dbReference type="eggNOG" id="COG2067">
    <property type="taxonomic scope" value="Bacteria"/>
</dbReference>
<keyword evidence="1" id="KW-0732">Signal</keyword>
<sequence>MSIFFHNFAQFIFEINKLMKKIFAAAILLTISLNSLAQSGTNSPYSQFGLGTLAPQSTGFNRGMNGLAYGFHEHNQINHQNPASYSSLDSLTFIFDAGVSLQMTNFEENSHRKNANNGNLEYVVAAFRAFKHVGVSFGLIPYSNVGYNYSNTENVNAFQNPSSPNATYSNTFSGKGGLRQVYLGFGWEPFKCVSFGANVSYFWGSLNRDIVNRYSDNYINTLSKTYSADIKSYKLDFGLQFTQRVSSKDEITLGASYTLGHKLGADATCDVISTNQQTLVSDTTHFSTNNVLSIPHTYGVGFLLNHNNRLKIGFDYQLQQWKNIEMPQFKVVNNVANYSITSGLFNNRHKYTLGGEYCKGERYRGFFNRIHYRAGVSYATSYLKINGQDGPREISASIGFGIPIVNGYNNRSILNISGEWVNQNAKGLIKENMYRINIGLTFNERWFAKFKVE</sequence>
<comment type="caution">
    <text evidence="2">The sequence shown here is derived from an EMBL/GenBank/DDBJ whole genome shotgun (WGS) entry which is preliminary data.</text>
</comment>
<feature type="chain" id="PRO_5007458797" description="Outer membrane protein transport protein, Ompp1/FadL/TodX family" evidence="1">
    <location>
        <begin position="38"/>
        <end position="453"/>
    </location>
</feature>
<evidence type="ECO:0000313" key="3">
    <source>
        <dbReference type="Proteomes" id="UP000070533"/>
    </source>
</evidence>
<evidence type="ECO:0000313" key="2">
    <source>
        <dbReference type="EMBL" id="KXA43632.1"/>
    </source>
</evidence>
<dbReference type="PATRIC" id="fig|28128.5.peg.377"/>
<keyword evidence="3" id="KW-1185">Reference proteome</keyword>
<dbReference type="AlphaFoldDB" id="A0A133QL89"/>
<dbReference type="STRING" id="28128.HMPREF3226_00379"/>